<dbReference type="InterPro" id="IPR009057">
    <property type="entry name" value="Homeodomain-like_sf"/>
</dbReference>
<dbReference type="InterPro" id="IPR018060">
    <property type="entry name" value="HTH_AraC"/>
</dbReference>
<dbReference type="SMART" id="SM00342">
    <property type="entry name" value="HTH_ARAC"/>
    <property type="match status" value="1"/>
</dbReference>
<keyword evidence="2" id="KW-0238">DNA-binding</keyword>
<name>A0A328U051_9BACL</name>
<evidence type="ECO:0000256" key="3">
    <source>
        <dbReference type="ARBA" id="ARBA00023163"/>
    </source>
</evidence>
<keyword evidence="4" id="KW-1133">Transmembrane helix</keyword>
<dbReference type="PROSITE" id="PS01124">
    <property type="entry name" value="HTH_ARAC_FAMILY_2"/>
    <property type="match status" value="1"/>
</dbReference>
<protein>
    <recommendedName>
        <fullName evidence="5">HTH araC/xylS-type domain-containing protein</fullName>
    </recommendedName>
</protein>
<evidence type="ECO:0000313" key="6">
    <source>
        <dbReference type="EMBL" id="RAP75153.1"/>
    </source>
</evidence>
<dbReference type="EMBL" id="QLUW01000003">
    <property type="protein sequence ID" value="RAP75153.1"/>
    <property type="molecule type" value="Genomic_DNA"/>
</dbReference>
<evidence type="ECO:0000256" key="1">
    <source>
        <dbReference type="ARBA" id="ARBA00023015"/>
    </source>
</evidence>
<evidence type="ECO:0000256" key="4">
    <source>
        <dbReference type="SAM" id="Phobius"/>
    </source>
</evidence>
<dbReference type="AlphaFoldDB" id="A0A328U051"/>
<feature type="transmembrane region" description="Helical" evidence="4">
    <location>
        <begin position="32"/>
        <end position="56"/>
    </location>
</feature>
<dbReference type="GO" id="GO:0003700">
    <property type="term" value="F:DNA-binding transcription factor activity"/>
    <property type="evidence" value="ECO:0007669"/>
    <property type="project" value="InterPro"/>
</dbReference>
<evidence type="ECO:0000256" key="2">
    <source>
        <dbReference type="ARBA" id="ARBA00023125"/>
    </source>
</evidence>
<dbReference type="PANTHER" id="PTHR43280">
    <property type="entry name" value="ARAC-FAMILY TRANSCRIPTIONAL REGULATOR"/>
    <property type="match status" value="1"/>
</dbReference>
<keyword evidence="4" id="KW-0472">Membrane</keyword>
<gene>
    <name evidence="6" type="ORF">DL346_17370</name>
</gene>
<evidence type="ECO:0000313" key="7">
    <source>
        <dbReference type="Proteomes" id="UP000249260"/>
    </source>
</evidence>
<proteinExistence type="predicted"/>
<dbReference type="OrthoDB" id="2500523at2"/>
<dbReference type="Proteomes" id="UP000249260">
    <property type="component" value="Unassembled WGS sequence"/>
</dbReference>
<evidence type="ECO:0000259" key="5">
    <source>
        <dbReference type="PROSITE" id="PS01124"/>
    </source>
</evidence>
<comment type="caution">
    <text evidence="6">The sequence shown here is derived from an EMBL/GenBank/DDBJ whole genome shotgun (WGS) entry which is preliminary data.</text>
</comment>
<reference evidence="6 7" key="1">
    <citation type="submission" date="2018-06" db="EMBL/GenBank/DDBJ databases">
        <title>Paenibacillus montanisoli sp. nov., isolated from mountain area soil.</title>
        <authorList>
            <person name="Wu M."/>
        </authorList>
    </citation>
    <scope>NUCLEOTIDE SEQUENCE [LARGE SCALE GENOMIC DNA]</scope>
    <source>
        <strain evidence="6 7">RA17</strain>
    </source>
</reference>
<dbReference type="GO" id="GO:0043565">
    <property type="term" value="F:sequence-specific DNA binding"/>
    <property type="evidence" value="ECO:0007669"/>
    <property type="project" value="InterPro"/>
</dbReference>
<keyword evidence="3" id="KW-0804">Transcription</keyword>
<feature type="domain" description="HTH araC/xylS-type" evidence="5">
    <location>
        <begin position="706"/>
        <end position="805"/>
    </location>
</feature>
<organism evidence="6 7">
    <name type="scientific">Paenibacillus montanisoli</name>
    <dbReference type="NCBI Taxonomy" id="2081970"/>
    <lineage>
        <taxon>Bacteria</taxon>
        <taxon>Bacillati</taxon>
        <taxon>Bacillota</taxon>
        <taxon>Bacilli</taxon>
        <taxon>Bacillales</taxon>
        <taxon>Paenibacillaceae</taxon>
        <taxon>Paenibacillus</taxon>
    </lineage>
</organism>
<keyword evidence="4" id="KW-0812">Transmembrane</keyword>
<dbReference type="PANTHER" id="PTHR43280:SF10">
    <property type="entry name" value="REGULATORY PROTEIN POCR"/>
    <property type="match status" value="1"/>
</dbReference>
<accession>A0A328U051</accession>
<keyword evidence="1" id="KW-0805">Transcription regulation</keyword>
<dbReference type="Pfam" id="PF12833">
    <property type="entry name" value="HTH_18"/>
    <property type="match status" value="1"/>
</dbReference>
<sequence>MMMLVLYNEDRSVRNSLKENSMKTIVPIKRPLYFYSLLMKITFFITLTVLILSFFLNYNFKNYSIDLLNTSNEKLMNQIFQNALQTHNYVKNYTVTMFNDPDAANLMYGEDVSIVKIMTSLRNLDTSIGSTPYIHSAYVYNGRTETYYSVGPNVSIRKRDSFLDTELVRMLSNPISLHALAPIPRKIPISELDSNRTENVFSYIVPEYFRGTKKVKNALVLNVRMNWIFNTLSTYQETDSLKGNDILILDPQGMVVANSNSGDDLFLKNVSGESFVAPILTSGRKSDVFLADVRDESSVITYVTYDASPWVLVNITPYKYISDSIGKVKRVTLTIGCFMLVICLITAFLLAKNLYAPVRSLRHMVGQLGDRQTAEQDPRSEFDYITETFKSTQHKLTSLEIFRKTNQFTLKQKKLKELLYNQHASEANYDDLSKEHPLAIDPRSGMAVILFKIDNYADFQARYPMRDQTLLKYALLNIIDEIIHPYFRCESLDNSEDEVVTLLNIEAQGTAPDESATYVNRLRELILDIQHVYATYCSISVSAFISRASESVREARGLLEDTIDLSHYRLKYGHCCIVARQEFDGVPRSDFNIHNEYIAKLLEALKKGRLEDSADLYHNLMLSLSGCSYNNIMFALSYLSSNIFNTINLMEKNGTISFALDFVLFDNKIKSLETLEQINTAFNDLMKTIVGRIEQNRDEKSEIVVLNARRYIDAHYLDKSLSANLVADQFKLTPAYLGKLFREHLSQSIAEYISEIRLVKSAELLKESSLNIDEILERVGWENKKHFFTLFKKRYAATPTEFRLKSKTMEI</sequence>
<keyword evidence="7" id="KW-1185">Reference proteome</keyword>
<dbReference type="Gene3D" id="1.10.10.60">
    <property type="entry name" value="Homeodomain-like"/>
    <property type="match status" value="2"/>
</dbReference>
<dbReference type="SUPFAM" id="SSF46689">
    <property type="entry name" value="Homeodomain-like"/>
    <property type="match status" value="1"/>
</dbReference>
<feature type="transmembrane region" description="Helical" evidence="4">
    <location>
        <begin position="331"/>
        <end position="351"/>
    </location>
</feature>